<protein>
    <recommendedName>
        <fullName evidence="3">DUF2268 domain-containing protein</fullName>
    </recommendedName>
</protein>
<keyword evidence="2" id="KW-1185">Reference proteome</keyword>
<evidence type="ECO:0000313" key="1">
    <source>
        <dbReference type="EMBL" id="MFC4724553.1"/>
    </source>
</evidence>
<gene>
    <name evidence="1" type="ORF">ACFPB0_04550</name>
</gene>
<proteinExistence type="predicted"/>
<comment type="caution">
    <text evidence="1">The sequence shown here is derived from an EMBL/GenBank/DDBJ whole genome shotgun (WGS) entry which is preliminary data.</text>
</comment>
<dbReference type="Proteomes" id="UP001596024">
    <property type="component" value="Unassembled WGS sequence"/>
</dbReference>
<dbReference type="EMBL" id="JBHSGQ010000002">
    <property type="protein sequence ID" value="MFC4724553.1"/>
    <property type="molecule type" value="Genomic_DNA"/>
</dbReference>
<dbReference type="RefSeq" id="WP_382436301.1">
    <property type="nucleotide sequence ID" value="NZ_JBHSGQ010000002.1"/>
</dbReference>
<sequence>MSSLSIGSADEMSPPYTLVDITDDYARIYDQTADMPEEERIARTQAGLHEAFPGFYDTARMNSIGVSNDRYRAWIARSLENFADIRGDYRHTAREFADMLAPAHASFVEAFPDLEPIGDIYILHSLGEMDGGTRYIDERIMLVFGADRMTTSPITDWTAFFHHELFHVYHFQQSFMGCPEMWCFLWIEGLATYVAATLNPGANDTELLLDWPEPIREDVDANLAEAACAVAERFNSQASEDHGALFSNNRLNERLPPRFGYYVGKLVAREAAHEMPLADLAKLTLDEARPIVERALGRLAQCGDEGA</sequence>
<organism evidence="1 2">
    <name type="scientific">Glycocaulis abyssi</name>
    <dbReference type="NCBI Taxonomy" id="1433403"/>
    <lineage>
        <taxon>Bacteria</taxon>
        <taxon>Pseudomonadati</taxon>
        <taxon>Pseudomonadota</taxon>
        <taxon>Alphaproteobacteria</taxon>
        <taxon>Maricaulales</taxon>
        <taxon>Maricaulaceae</taxon>
        <taxon>Glycocaulis</taxon>
    </lineage>
</organism>
<accession>A0ABV9NBY9</accession>
<reference evidence="2" key="1">
    <citation type="journal article" date="2019" name="Int. J. Syst. Evol. Microbiol.">
        <title>The Global Catalogue of Microorganisms (GCM) 10K type strain sequencing project: providing services to taxonomists for standard genome sequencing and annotation.</title>
        <authorList>
            <consortium name="The Broad Institute Genomics Platform"/>
            <consortium name="The Broad Institute Genome Sequencing Center for Infectious Disease"/>
            <person name="Wu L."/>
            <person name="Ma J."/>
        </authorList>
    </citation>
    <scope>NUCLEOTIDE SEQUENCE [LARGE SCALE GENOMIC DNA]</scope>
    <source>
        <strain evidence="2">CCUG 62981</strain>
    </source>
</reference>
<evidence type="ECO:0008006" key="3">
    <source>
        <dbReference type="Google" id="ProtNLM"/>
    </source>
</evidence>
<name>A0ABV9NBY9_9PROT</name>
<evidence type="ECO:0000313" key="2">
    <source>
        <dbReference type="Proteomes" id="UP001596024"/>
    </source>
</evidence>